<organism evidence="2 3">
    <name type="scientific">Streptomyces albus (strain ATCC 21838 / DSM 41398 / FERM P-419 / JCM 4703 / NBRC 107858)</name>
    <dbReference type="NCBI Taxonomy" id="1081613"/>
    <lineage>
        <taxon>Bacteria</taxon>
        <taxon>Bacillati</taxon>
        <taxon>Actinomycetota</taxon>
        <taxon>Actinomycetes</taxon>
        <taxon>Kitasatosporales</taxon>
        <taxon>Streptomycetaceae</taxon>
        <taxon>Streptomyces</taxon>
    </lineage>
</organism>
<feature type="compositionally biased region" description="Basic and acidic residues" evidence="1">
    <location>
        <begin position="35"/>
        <end position="55"/>
    </location>
</feature>
<protein>
    <submittedName>
        <fullName evidence="2">Uncharacterized protein</fullName>
    </submittedName>
</protein>
<evidence type="ECO:0000313" key="2">
    <source>
        <dbReference type="EMBL" id="AJE84826.1"/>
    </source>
</evidence>
<keyword evidence="3" id="KW-1185">Reference proteome</keyword>
<gene>
    <name evidence="2" type="ORF">SLNWT_4450</name>
</gene>
<name>A0A0B5F1W3_STRA4</name>
<evidence type="ECO:0000256" key="1">
    <source>
        <dbReference type="SAM" id="MobiDB-lite"/>
    </source>
</evidence>
<dbReference type="EMBL" id="CP010519">
    <property type="protein sequence ID" value="AJE84826.1"/>
    <property type="molecule type" value="Genomic_DNA"/>
</dbReference>
<proteinExistence type="predicted"/>
<evidence type="ECO:0000313" key="3">
    <source>
        <dbReference type="Proteomes" id="UP000031523"/>
    </source>
</evidence>
<dbReference type="KEGG" id="sals:SLNWT_4450"/>
<dbReference type="Proteomes" id="UP000031523">
    <property type="component" value="Chromosome"/>
</dbReference>
<sequence length="55" mass="6056">MILCDECSSADAQLRGTEPGRGRGGRRRPGAPDPLDGHDVEEPREKDLDPARRRS</sequence>
<accession>A0A0B5F1W3</accession>
<reference evidence="2 3" key="1">
    <citation type="submission" date="2015-01" db="EMBL/GenBank/DDBJ databases">
        <title>Enhanced salinomycin production by adjusting the supply of polyketide extender units in Streptomyce albus DSM 41398.</title>
        <authorList>
            <person name="Lu C."/>
        </authorList>
    </citation>
    <scope>NUCLEOTIDE SEQUENCE [LARGE SCALE GENOMIC DNA]</scope>
    <source>
        <strain evidence="3">ATCC 21838 / DSM 41398 / FERM P-419 / JCM 4703 / NBRC 107858</strain>
    </source>
</reference>
<feature type="region of interest" description="Disordered" evidence="1">
    <location>
        <begin position="1"/>
        <end position="55"/>
    </location>
</feature>
<dbReference type="AlphaFoldDB" id="A0A0B5F1W3"/>